<evidence type="ECO:0000313" key="2">
    <source>
        <dbReference type="Proteomes" id="UP000277204"/>
    </source>
</evidence>
<organism evidence="1 2">
    <name type="scientific">Schistosoma margrebowiei</name>
    <dbReference type="NCBI Taxonomy" id="48269"/>
    <lineage>
        <taxon>Eukaryota</taxon>
        <taxon>Metazoa</taxon>
        <taxon>Spiralia</taxon>
        <taxon>Lophotrochozoa</taxon>
        <taxon>Platyhelminthes</taxon>
        <taxon>Trematoda</taxon>
        <taxon>Digenea</taxon>
        <taxon>Strigeidida</taxon>
        <taxon>Schistosomatoidea</taxon>
        <taxon>Schistosomatidae</taxon>
        <taxon>Schistosoma</taxon>
    </lineage>
</organism>
<reference evidence="1 2" key="1">
    <citation type="submission" date="2018-11" db="EMBL/GenBank/DDBJ databases">
        <authorList>
            <consortium name="Pathogen Informatics"/>
        </authorList>
    </citation>
    <scope>NUCLEOTIDE SEQUENCE [LARGE SCALE GENOMIC DNA]</scope>
    <source>
        <strain evidence="1 2">Zambia</strain>
    </source>
</reference>
<proteinExistence type="predicted"/>
<keyword evidence="2" id="KW-1185">Reference proteome</keyword>
<name>A0A183LHA7_9TREM</name>
<gene>
    <name evidence="1" type="ORF">SMRZ_LOCUS3182</name>
</gene>
<dbReference type="EMBL" id="UZAI01000888">
    <property type="protein sequence ID" value="VDO57297.1"/>
    <property type="molecule type" value="Genomic_DNA"/>
</dbReference>
<sequence>MYECVDESLYEALTTSIVREAVAVIYDPLSGPETFISEIYPVTGSNLIVLKTQCTNTDLSSSQKDGALLNAHEIVTVPVHEESQKESSSIIKIIASNQAHHSTTKVSDECTYRGSLVVLPDMSYHNGLHVLVQIPYKNEKNMSDVSNCDQEPNEIVIDADYSSDPLSTNEIFKKFGESVLEESNLNYLISSVVDSHHLVSSSELSIQRGKYIRWPGTISNNLLWERTKQIPVEEEIKKKRWKWIGDTFRKIHNCVTRQALTWNPQGQRERGKPKNTLRREMEIDMRKMNKNWMELEKKARTEWIGECWPAAYAPLGVTDMVVGDSQQETLDPGFVLFGTHQQGVFLCTRI</sequence>
<dbReference type="Proteomes" id="UP000277204">
    <property type="component" value="Unassembled WGS sequence"/>
</dbReference>
<accession>A0A183LHA7</accession>
<dbReference type="AlphaFoldDB" id="A0A183LHA7"/>
<evidence type="ECO:0000313" key="1">
    <source>
        <dbReference type="EMBL" id="VDO57297.1"/>
    </source>
</evidence>
<protein>
    <submittedName>
        <fullName evidence="1">Uncharacterized protein</fullName>
    </submittedName>
</protein>